<dbReference type="AlphaFoldDB" id="A0A382AY46"/>
<gene>
    <name evidence="1" type="ORF">METZ01_LOCUS159158</name>
</gene>
<evidence type="ECO:0000313" key="1">
    <source>
        <dbReference type="EMBL" id="SVB06304.1"/>
    </source>
</evidence>
<reference evidence="1" key="1">
    <citation type="submission" date="2018-05" db="EMBL/GenBank/DDBJ databases">
        <authorList>
            <person name="Lanie J.A."/>
            <person name="Ng W.-L."/>
            <person name="Kazmierczak K.M."/>
            <person name="Andrzejewski T.M."/>
            <person name="Davidsen T.M."/>
            <person name="Wayne K.J."/>
            <person name="Tettelin H."/>
            <person name="Glass J.I."/>
            <person name="Rusch D."/>
            <person name="Podicherti R."/>
            <person name="Tsui H.-C.T."/>
            <person name="Winkler M.E."/>
        </authorList>
    </citation>
    <scope>NUCLEOTIDE SEQUENCE</scope>
</reference>
<organism evidence="1">
    <name type="scientific">marine metagenome</name>
    <dbReference type="NCBI Taxonomy" id="408172"/>
    <lineage>
        <taxon>unclassified sequences</taxon>
        <taxon>metagenomes</taxon>
        <taxon>ecological metagenomes</taxon>
    </lineage>
</organism>
<protein>
    <submittedName>
        <fullName evidence="1">Uncharacterized protein</fullName>
    </submittedName>
</protein>
<dbReference type="EMBL" id="UINC01027299">
    <property type="protein sequence ID" value="SVB06304.1"/>
    <property type="molecule type" value="Genomic_DNA"/>
</dbReference>
<proteinExistence type="predicted"/>
<sequence>MENDSIKYSFLKSDISAQCQIIYNQLSRLKPLFDDIIVIKSYSKTNPIFDELPSFDSVLGEYLSDKQDWDMWLCGFHYGRCIHLKINEVIEEYGWDYNRFHIIQNLSFMFPGDKLEALRSWENWVDSTVCNFDVMRLTKEYHWDYVDSFTEL</sequence>
<accession>A0A382AY46</accession>
<name>A0A382AY46_9ZZZZ</name>